<feature type="transmembrane region" description="Helical" evidence="6">
    <location>
        <begin position="144"/>
        <end position="166"/>
    </location>
</feature>
<dbReference type="InterPro" id="IPR038330">
    <property type="entry name" value="TspO/MBR-related_sf"/>
</dbReference>
<feature type="transmembrane region" description="Helical" evidence="6">
    <location>
        <begin position="89"/>
        <end position="107"/>
    </location>
</feature>
<dbReference type="FunFam" id="1.20.1260.100:FF:000001">
    <property type="entry name" value="translocator protein 2"/>
    <property type="match status" value="1"/>
</dbReference>
<evidence type="ECO:0000313" key="7">
    <source>
        <dbReference type="EMBL" id="OEU09318.1"/>
    </source>
</evidence>
<evidence type="ECO:0000256" key="2">
    <source>
        <dbReference type="ARBA" id="ARBA00007524"/>
    </source>
</evidence>
<keyword evidence="4 6" id="KW-1133">Transmembrane helix</keyword>
<dbReference type="KEGG" id="fcy:FRACYDRAFT_195390"/>
<dbReference type="EMBL" id="KV784376">
    <property type="protein sequence ID" value="OEU09318.1"/>
    <property type="molecule type" value="Genomic_DNA"/>
</dbReference>
<dbReference type="AlphaFoldDB" id="A0A1E7ETG3"/>
<evidence type="ECO:0000256" key="1">
    <source>
        <dbReference type="ARBA" id="ARBA00004141"/>
    </source>
</evidence>
<feature type="transmembrane region" description="Helical" evidence="6">
    <location>
        <begin position="119"/>
        <end position="138"/>
    </location>
</feature>
<proteinExistence type="inferred from homology"/>
<name>A0A1E7ETG3_9STRA</name>
<comment type="subcellular location">
    <subcellularLocation>
        <location evidence="1">Membrane</location>
        <topology evidence="1">Multi-pass membrane protein</topology>
    </subcellularLocation>
</comment>
<organism evidence="7 8">
    <name type="scientific">Fragilariopsis cylindrus CCMP1102</name>
    <dbReference type="NCBI Taxonomy" id="635003"/>
    <lineage>
        <taxon>Eukaryota</taxon>
        <taxon>Sar</taxon>
        <taxon>Stramenopiles</taxon>
        <taxon>Ochrophyta</taxon>
        <taxon>Bacillariophyta</taxon>
        <taxon>Bacillariophyceae</taxon>
        <taxon>Bacillariophycidae</taxon>
        <taxon>Bacillariales</taxon>
        <taxon>Bacillariaceae</taxon>
        <taxon>Fragilariopsis</taxon>
    </lineage>
</organism>
<dbReference type="InParanoid" id="A0A1E7ETG3"/>
<evidence type="ECO:0000256" key="6">
    <source>
        <dbReference type="SAM" id="Phobius"/>
    </source>
</evidence>
<sequence>MVIFGSSFFGALVDGSLSAATKQALNPSKVLGDPNWYANLKKPTWNPPGWIFPIMWLLISKPTQLCAVSRILKYGNGTGGAVTSSTTSHLLALFVYTTHLALGDAWNKVFFGLECIGRGTVVISIFLSFLLASTYLFYTIDPAAGYYMLPTCGWVSVATALQYSIYFKNKKSIKK</sequence>
<keyword evidence="3 6" id="KW-0812">Transmembrane</keyword>
<dbReference type="Pfam" id="PF03073">
    <property type="entry name" value="TspO_MBR"/>
    <property type="match status" value="1"/>
</dbReference>
<accession>A0A1E7ETG3</accession>
<evidence type="ECO:0000256" key="3">
    <source>
        <dbReference type="ARBA" id="ARBA00022692"/>
    </source>
</evidence>
<protein>
    <submittedName>
        <fullName evidence="7">TspO/MBR-related protein</fullName>
    </submittedName>
</protein>
<evidence type="ECO:0000313" key="8">
    <source>
        <dbReference type="Proteomes" id="UP000095751"/>
    </source>
</evidence>
<dbReference type="GO" id="GO:0016020">
    <property type="term" value="C:membrane"/>
    <property type="evidence" value="ECO:0007669"/>
    <property type="project" value="UniProtKB-SubCell"/>
</dbReference>
<dbReference type="InterPro" id="IPR004307">
    <property type="entry name" value="TspO_MBR"/>
</dbReference>
<evidence type="ECO:0000256" key="4">
    <source>
        <dbReference type="ARBA" id="ARBA00022989"/>
    </source>
</evidence>
<dbReference type="PANTHER" id="PTHR10057">
    <property type="entry name" value="PERIPHERAL-TYPE BENZODIAZEPINE RECEPTOR"/>
    <property type="match status" value="1"/>
</dbReference>
<gene>
    <name evidence="7" type="ORF">FRACYDRAFT_195390</name>
</gene>
<dbReference type="Gene3D" id="1.20.1260.100">
    <property type="entry name" value="TspO/MBR protein"/>
    <property type="match status" value="1"/>
</dbReference>
<dbReference type="CDD" id="cd15904">
    <property type="entry name" value="TSPO_MBR"/>
    <property type="match status" value="1"/>
</dbReference>
<dbReference type="PANTHER" id="PTHR10057:SF0">
    <property type="entry name" value="TRANSLOCATOR PROTEIN"/>
    <property type="match status" value="1"/>
</dbReference>
<dbReference type="Proteomes" id="UP000095751">
    <property type="component" value="Unassembled WGS sequence"/>
</dbReference>
<keyword evidence="8" id="KW-1185">Reference proteome</keyword>
<comment type="similarity">
    <text evidence="2">Belongs to the TspO/BZRP family.</text>
</comment>
<dbReference type="GO" id="GO:0033013">
    <property type="term" value="P:tetrapyrrole metabolic process"/>
    <property type="evidence" value="ECO:0007669"/>
    <property type="project" value="UniProtKB-ARBA"/>
</dbReference>
<keyword evidence="5 6" id="KW-0472">Membrane</keyword>
<dbReference type="OrthoDB" id="8841220at2759"/>
<reference evidence="7 8" key="1">
    <citation type="submission" date="2016-09" db="EMBL/GenBank/DDBJ databases">
        <title>Extensive genetic diversity and differential bi-allelic expression allows diatom success in the polar Southern Ocean.</title>
        <authorList>
            <consortium name="DOE Joint Genome Institute"/>
            <person name="Mock T."/>
            <person name="Otillar R.P."/>
            <person name="Strauss J."/>
            <person name="Dupont C."/>
            <person name="Frickenhaus S."/>
            <person name="Maumus F."/>
            <person name="Mcmullan M."/>
            <person name="Sanges R."/>
            <person name="Schmutz J."/>
            <person name="Toseland A."/>
            <person name="Valas R."/>
            <person name="Veluchamy A."/>
            <person name="Ward B.J."/>
            <person name="Allen A."/>
            <person name="Barry K."/>
            <person name="Falciatore A."/>
            <person name="Ferrante M."/>
            <person name="Fortunato A.E."/>
            <person name="Gloeckner G."/>
            <person name="Gruber A."/>
            <person name="Hipkin R."/>
            <person name="Janech M."/>
            <person name="Kroth P."/>
            <person name="Leese F."/>
            <person name="Lindquist E."/>
            <person name="Lyon B.R."/>
            <person name="Martin J."/>
            <person name="Mayer C."/>
            <person name="Parker M."/>
            <person name="Quesneville H."/>
            <person name="Raymond J."/>
            <person name="Uhlig C."/>
            <person name="Valentin K.U."/>
            <person name="Worden A.Z."/>
            <person name="Armbrust E.V."/>
            <person name="Bowler C."/>
            <person name="Green B."/>
            <person name="Moulton V."/>
            <person name="Van Oosterhout C."/>
            <person name="Grigoriev I."/>
        </authorList>
    </citation>
    <scope>NUCLEOTIDE SEQUENCE [LARGE SCALE GENOMIC DNA]</scope>
    <source>
        <strain evidence="7 8">CCMP1102</strain>
    </source>
</reference>
<evidence type="ECO:0000256" key="5">
    <source>
        <dbReference type="ARBA" id="ARBA00023136"/>
    </source>
</evidence>